<dbReference type="Proteomes" id="UP000800035">
    <property type="component" value="Unassembled WGS sequence"/>
</dbReference>
<keyword evidence="3" id="KW-1185">Reference proteome</keyword>
<feature type="domain" description="Heterokaryon incompatibility" evidence="1">
    <location>
        <begin position="3"/>
        <end position="133"/>
    </location>
</feature>
<evidence type="ECO:0000313" key="3">
    <source>
        <dbReference type="Proteomes" id="UP000800035"/>
    </source>
</evidence>
<dbReference type="InterPro" id="IPR010730">
    <property type="entry name" value="HET"/>
</dbReference>
<sequence>PVFEALSYTWANLDGDATLSARVFVGDEYIPLPVTKNCVSALHQFRTTKDRVLWVDAICINQMDIEERSLQVQIMQSIYSSAARVLVYVGDGTPETDRAMQAIGSARPPEHARSEARQLLSRPYFYRLWVVQEVKAAMRTTITCGDYTTTWDDLLTFADHINKEDGGLLEWVTGNFSSLLTGLRITRYCLCSDPRDKVFAISGLLSPTRNEIRLIQVNYAISVQDLFTSLAISWIMTKQFEFLLNLTRFKQVVHLPSWVPDWTV</sequence>
<evidence type="ECO:0000313" key="2">
    <source>
        <dbReference type="EMBL" id="KAF1957681.1"/>
    </source>
</evidence>
<dbReference type="PANTHER" id="PTHR24148">
    <property type="entry name" value="ANKYRIN REPEAT DOMAIN-CONTAINING PROTEIN 39 HOMOLOG-RELATED"/>
    <property type="match status" value="1"/>
</dbReference>
<dbReference type="InterPro" id="IPR052895">
    <property type="entry name" value="HetReg/Transcr_Mod"/>
</dbReference>
<protein>
    <submittedName>
        <fullName evidence="2">HET-domain-containing protein</fullName>
    </submittedName>
</protein>
<gene>
    <name evidence="2" type="ORF">CC80DRAFT_392935</name>
</gene>
<dbReference type="PANTHER" id="PTHR24148:SF79">
    <property type="entry name" value="HETEROKARYON INCOMPATIBILITY DOMAIN-CONTAINING PROTEIN"/>
    <property type="match status" value="1"/>
</dbReference>
<feature type="non-terminal residue" evidence="2">
    <location>
        <position position="1"/>
    </location>
</feature>
<feature type="non-terminal residue" evidence="2">
    <location>
        <position position="264"/>
    </location>
</feature>
<evidence type="ECO:0000259" key="1">
    <source>
        <dbReference type="Pfam" id="PF06985"/>
    </source>
</evidence>
<accession>A0A6A5TYG7</accession>
<dbReference type="OrthoDB" id="2157530at2759"/>
<dbReference type="EMBL" id="ML976989">
    <property type="protein sequence ID" value="KAF1957681.1"/>
    <property type="molecule type" value="Genomic_DNA"/>
</dbReference>
<name>A0A6A5TYG7_9PLEO</name>
<dbReference type="AlphaFoldDB" id="A0A6A5TYG7"/>
<reference evidence="2" key="1">
    <citation type="journal article" date="2020" name="Stud. Mycol.">
        <title>101 Dothideomycetes genomes: a test case for predicting lifestyles and emergence of pathogens.</title>
        <authorList>
            <person name="Haridas S."/>
            <person name="Albert R."/>
            <person name="Binder M."/>
            <person name="Bloem J."/>
            <person name="Labutti K."/>
            <person name="Salamov A."/>
            <person name="Andreopoulos B."/>
            <person name="Baker S."/>
            <person name="Barry K."/>
            <person name="Bills G."/>
            <person name="Bluhm B."/>
            <person name="Cannon C."/>
            <person name="Castanera R."/>
            <person name="Culley D."/>
            <person name="Daum C."/>
            <person name="Ezra D."/>
            <person name="Gonzalez J."/>
            <person name="Henrissat B."/>
            <person name="Kuo A."/>
            <person name="Liang C."/>
            <person name="Lipzen A."/>
            <person name="Lutzoni F."/>
            <person name="Magnuson J."/>
            <person name="Mondo S."/>
            <person name="Nolan M."/>
            <person name="Ohm R."/>
            <person name="Pangilinan J."/>
            <person name="Park H.-J."/>
            <person name="Ramirez L."/>
            <person name="Alfaro M."/>
            <person name="Sun H."/>
            <person name="Tritt A."/>
            <person name="Yoshinaga Y."/>
            <person name="Zwiers L.-H."/>
            <person name="Turgeon B."/>
            <person name="Goodwin S."/>
            <person name="Spatafora J."/>
            <person name="Crous P."/>
            <person name="Grigoriev I."/>
        </authorList>
    </citation>
    <scope>NUCLEOTIDE SEQUENCE</scope>
    <source>
        <strain evidence="2">CBS 675.92</strain>
    </source>
</reference>
<dbReference type="Pfam" id="PF06985">
    <property type="entry name" value="HET"/>
    <property type="match status" value="1"/>
</dbReference>
<organism evidence="2 3">
    <name type="scientific">Byssothecium circinans</name>
    <dbReference type="NCBI Taxonomy" id="147558"/>
    <lineage>
        <taxon>Eukaryota</taxon>
        <taxon>Fungi</taxon>
        <taxon>Dikarya</taxon>
        <taxon>Ascomycota</taxon>
        <taxon>Pezizomycotina</taxon>
        <taxon>Dothideomycetes</taxon>
        <taxon>Pleosporomycetidae</taxon>
        <taxon>Pleosporales</taxon>
        <taxon>Massarineae</taxon>
        <taxon>Massarinaceae</taxon>
        <taxon>Byssothecium</taxon>
    </lineage>
</organism>
<proteinExistence type="predicted"/>